<keyword evidence="2" id="KW-1185">Reference proteome</keyword>
<dbReference type="InterPro" id="IPR029058">
    <property type="entry name" value="AB_hydrolase_fold"/>
</dbReference>
<dbReference type="Pfam" id="PF00756">
    <property type="entry name" value="Esterase"/>
    <property type="match status" value="1"/>
</dbReference>
<dbReference type="GO" id="GO:0016747">
    <property type="term" value="F:acyltransferase activity, transferring groups other than amino-acyl groups"/>
    <property type="evidence" value="ECO:0007669"/>
    <property type="project" value="TreeGrafter"/>
</dbReference>
<organism evidence="1 2">
    <name type="scientific">Hungatella hathewayi WAL-18680</name>
    <dbReference type="NCBI Taxonomy" id="742737"/>
    <lineage>
        <taxon>Bacteria</taxon>
        <taxon>Bacillati</taxon>
        <taxon>Bacillota</taxon>
        <taxon>Clostridia</taxon>
        <taxon>Lachnospirales</taxon>
        <taxon>Lachnospiraceae</taxon>
        <taxon>Hungatella</taxon>
    </lineage>
</organism>
<dbReference type="InterPro" id="IPR000801">
    <property type="entry name" value="Esterase-like"/>
</dbReference>
<accession>G5IC80</accession>
<name>G5IC80_9FIRM</name>
<evidence type="ECO:0008006" key="3">
    <source>
        <dbReference type="Google" id="ProtNLM"/>
    </source>
</evidence>
<dbReference type="PANTHER" id="PTHR48098:SF1">
    <property type="entry name" value="DIACYLGLYCEROL ACYLTRANSFERASE_MYCOLYLTRANSFERASE AG85A"/>
    <property type="match status" value="1"/>
</dbReference>
<reference evidence="1 2" key="1">
    <citation type="submission" date="2011-08" db="EMBL/GenBank/DDBJ databases">
        <title>The Genome Sequence of Clostridium hathewayi WAL-18680.</title>
        <authorList>
            <consortium name="The Broad Institute Genome Sequencing Platform"/>
            <person name="Earl A."/>
            <person name="Ward D."/>
            <person name="Feldgarden M."/>
            <person name="Gevers D."/>
            <person name="Finegold S.M."/>
            <person name="Summanen P.H."/>
            <person name="Molitoris D.R."/>
            <person name="Song M."/>
            <person name="Daigneault M."/>
            <person name="Allen-Vercoe E."/>
            <person name="Young S.K."/>
            <person name="Zeng Q."/>
            <person name="Gargeya S."/>
            <person name="Fitzgerald M."/>
            <person name="Haas B."/>
            <person name="Abouelleil A."/>
            <person name="Alvarado L."/>
            <person name="Arachchi H.M."/>
            <person name="Berlin A."/>
            <person name="Brown A."/>
            <person name="Chapman S.B."/>
            <person name="Chen Z."/>
            <person name="Dunbar C."/>
            <person name="Freedman E."/>
            <person name="Gearin G."/>
            <person name="Gellesch M."/>
            <person name="Goldberg J."/>
            <person name="Griggs A."/>
            <person name="Gujja S."/>
            <person name="Heiman D."/>
            <person name="Howarth C."/>
            <person name="Larson L."/>
            <person name="Lui A."/>
            <person name="MacDonald P.J.P."/>
            <person name="Montmayeur A."/>
            <person name="Murphy C."/>
            <person name="Neiman D."/>
            <person name="Pearson M."/>
            <person name="Priest M."/>
            <person name="Roberts A."/>
            <person name="Saif S."/>
            <person name="Shea T."/>
            <person name="Shenoy N."/>
            <person name="Sisk P."/>
            <person name="Stolte C."/>
            <person name="Sykes S."/>
            <person name="Wortman J."/>
            <person name="Nusbaum C."/>
            <person name="Birren B."/>
        </authorList>
    </citation>
    <scope>NUCLEOTIDE SEQUENCE [LARGE SCALE GENOMIC DNA]</scope>
    <source>
        <strain evidence="1 2">WAL-18680</strain>
    </source>
</reference>
<gene>
    <name evidence="1" type="ORF">HMPREF9473_01063</name>
</gene>
<dbReference type="SUPFAM" id="SSF53474">
    <property type="entry name" value="alpha/beta-Hydrolases"/>
    <property type="match status" value="1"/>
</dbReference>
<dbReference type="Proteomes" id="UP000005384">
    <property type="component" value="Unassembled WGS sequence"/>
</dbReference>
<dbReference type="OrthoDB" id="9803578at2"/>
<dbReference type="InterPro" id="IPR050583">
    <property type="entry name" value="Mycobacterial_A85_antigen"/>
</dbReference>
<protein>
    <recommendedName>
        <fullName evidence="3">Esterase</fullName>
    </recommendedName>
</protein>
<dbReference type="PANTHER" id="PTHR48098">
    <property type="entry name" value="ENTEROCHELIN ESTERASE-RELATED"/>
    <property type="match status" value="1"/>
</dbReference>
<evidence type="ECO:0000313" key="1">
    <source>
        <dbReference type="EMBL" id="EHI60998.1"/>
    </source>
</evidence>
<dbReference type="AlphaFoldDB" id="G5IC80"/>
<dbReference type="EMBL" id="ADLN01000009">
    <property type="protein sequence ID" value="EHI60998.1"/>
    <property type="molecule type" value="Genomic_DNA"/>
</dbReference>
<dbReference type="HOGENOM" id="CLU_037618_3_0_9"/>
<sequence>MSFLHLSLTSQILGTKTDVNMLLPDGMEDRKVPEEGYQVLYLLHGYMGDYSDWIRNSLIENYTAGKQLVVVMPDGGKSFYTDMVAGDRYWTYLSEELPKQMSAYFKISERRCDHFAMGLSMGAYGALKLGLAHSDSFQAVAGFSGVVDVAKFWMRLKEEGNLIPFCTVLPDFEAIFGKMEQIRGTENDLYHLLEGVCREECPDIQLYCGTEDFLLEDNQRFYQRMADKKLPCSLEVFEGGHEWEFWGKALKKAFEVFPFRKY</sequence>
<comment type="caution">
    <text evidence="1">The sequence shown here is derived from an EMBL/GenBank/DDBJ whole genome shotgun (WGS) entry which is preliminary data.</text>
</comment>
<dbReference type="PATRIC" id="fig|742737.3.peg.1068"/>
<dbReference type="Gene3D" id="3.40.50.1820">
    <property type="entry name" value="alpha/beta hydrolase"/>
    <property type="match status" value="1"/>
</dbReference>
<dbReference type="RefSeq" id="WP_006779049.1">
    <property type="nucleotide sequence ID" value="NZ_CP040506.1"/>
</dbReference>
<proteinExistence type="predicted"/>
<evidence type="ECO:0000313" key="2">
    <source>
        <dbReference type="Proteomes" id="UP000005384"/>
    </source>
</evidence>